<keyword evidence="3" id="KW-1185">Reference proteome</keyword>
<name>A0AA36M9H2_CYLNA</name>
<evidence type="ECO:0000256" key="1">
    <source>
        <dbReference type="SAM" id="SignalP"/>
    </source>
</evidence>
<dbReference type="EMBL" id="CATQJL010000305">
    <property type="protein sequence ID" value="CAJ0604444.1"/>
    <property type="molecule type" value="Genomic_DNA"/>
</dbReference>
<comment type="caution">
    <text evidence="2">The sequence shown here is derived from an EMBL/GenBank/DDBJ whole genome shotgun (WGS) entry which is preliminary data.</text>
</comment>
<feature type="signal peptide" evidence="1">
    <location>
        <begin position="1"/>
        <end position="19"/>
    </location>
</feature>
<accession>A0AA36M9H2</accession>
<evidence type="ECO:0000313" key="3">
    <source>
        <dbReference type="Proteomes" id="UP001176961"/>
    </source>
</evidence>
<protein>
    <submittedName>
        <fullName evidence="2">Uncharacterized protein</fullName>
    </submittedName>
</protein>
<reference evidence="2" key="1">
    <citation type="submission" date="2023-07" db="EMBL/GenBank/DDBJ databases">
        <authorList>
            <consortium name="CYATHOMIX"/>
        </authorList>
    </citation>
    <scope>NUCLEOTIDE SEQUENCE</scope>
    <source>
        <strain evidence="2">N/A</strain>
    </source>
</reference>
<evidence type="ECO:0000313" key="2">
    <source>
        <dbReference type="EMBL" id="CAJ0604444.1"/>
    </source>
</evidence>
<gene>
    <name evidence="2" type="ORF">CYNAS_LOCUS16427</name>
</gene>
<proteinExistence type="predicted"/>
<dbReference type="Proteomes" id="UP001176961">
    <property type="component" value="Unassembled WGS sequence"/>
</dbReference>
<keyword evidence="1" id="KW-0732">Signal</keyword>
<dbReference type="AlphaFoldDB" id="A0AA36M9H2"/>
<organism evidence="2 3">
    <name type="scientific">Cylicocyclus nassatus</name>
    <name type="common">Nematode worm</name>
    <dbReference type="NCBI Taxonomy" id="53992"/>
    <lineage>
        <taxon>Eukaryota</taxon>
        <taxon>Metazoa</taxon>
        <taxon>Ecdysozoa</taxon>
        <taxon>Nematoda</taxon>
        <taxon>Chromadorea</taxon>
        <taxon>Rhabditida</taxon>
        <taxon>Rhabditina</taxon>
        <taxon>Rhabditomorpha</taxon>
        <taxon>Strongyloidea</taxon>
        <taxon>Strongylidae</taxon>
        <taxon>Cylicocyclus</taxon>
    </lineage>
</organism>
<feature type="chain" id="PRO_5041394754" evidence="1">
    <location>
        <begin position="20"/>
        <end position="112"/>
    </location>
</feature>
<sequence>MQHFLLSIIILIEALPVAGIWKKYKSTGKRWNLWDEDYPWKTENRKIENNVIDEDYDAWFQRMEKYMKDLGDGKYRFFDQHLSVILGDNGVIYYDDGTDYGDYYEQFDNELK</sequence>